<reference evidence="1" key="1">
    <citation type="submission" date="2018-10" db="EMBL/GenBank/DDBJ databases">
        <title>Effector identification in a new, highly contiguous assembly of the strawberry crown rot pathogen Phytophthora cactorum.</title>
        <authorList>
            <person name="Armitage A.D."/>
            <person name="Nellist C.F."/>
            <person name="Bates H."/>
            <person name="Vickerstaff R.J."/>
            <person name="Harrison R.J."/>
        </authorList>
    </citation>
    <scope>NUCLEOTIDE SEQUENCE</scope>
    <source>
        <strain evidence="1">4040</strain>
    </source>
</reference>
<dbReference type="EMBL" id="RCMK01000810">
    <property type="protein sequence ID" value="KAG2911610.1"/>
    <property type="molecule type" value="Genomic_DNA"/>
</dbReference>
<sequence>MTRGLAGVAALRPRSPLEATRSALVSPDDTRAVPTDPPVELTDRVEAYFQATMGRF</sequence>
<gene>
    <name evidence="1" type="ORF">PC117_g19107</name>
</gene>
<comment type="caution">
    <text evidence="1">The sequence shown here is derived from an EMBL/GenBank/DDBJ whole genome shotgun (WGS) entry which is preliminary data.</text>
</comment>
<dbReference type="Proteomes" id="UP000736787">
    <property type="component" value="Unassembled WGS sequence"/>
</dbReference>
<evidence type="ECO:0000313" key="1">
    <source>
        <dbReference type="EMBL" id="KAG2911610.1"/>
    </source>
</evidence>
<proteinExistence type="predicted"/>
<protein>
    <submittedName>
        <fullName evidence="1">Uncharacterized protein</fullName>
    </submittedName>
</protein>
<evidence type="ECO:0000313" key="2">
    <source>
        <dbReference type="Proteomes" id="UP000736787"/>
    </source>
</evidence>
<dbReference type="AlphaFoldDB" id="A0A8T1K1R1"/>
<organism evidence="1 2">
    <name type="scientific">Phytophthora cactorum</name>
    <dbReference type="NCBI Taxonomy" id="29920"/>
    <lineage>
        <taxon>Eukaryota</taxon>
        <taxon>Sar</taxon>
        <taxon>Stramenopiles</taxon>
        <taxon>Oomycota</taxon>
        <taxon>Peronosporomycetes</taxon>
        <taxon>Peronosporales</taxon>
        <taxon>Peronosporaceae</taxon>
        <taxon>Phytophthora</taxon>
    </lineage>
</organism>
<name>A0A8T1K1R1_9STRA</name>
<accession>A0A8T1K1R1</accession>